<comment type="similarity">
    <text evidence="2">Belongs to the DedA family.</text>
</comment>
<gene>
    <name evidence="10" type="ORF">EV383_6055</name>
</gene>
<protein>
    <submittedName>
        <fullName evidence="10">Membrane protein DedA with SNARE-associated domain</fullName>
    </submittedName>
</protein>
<feature type="region of interest" description="Disordered" evidence="7">
    <location>
        <begin position="239"/>
        <end position="380"/>
    </location>
</feature>
<proteinExistence type="inferred from homology"/>
<feature type="compositionally biased region" description="Basic and acidic residues" evidence="7">
    <location>
        <begin position="371"/>
        <end position="380"/>
    </location>
</feature>
<accession>A0A4Q7V5U0</accession>
<feature type="compositionally biased region" description="Low complexity" evidence="7">
    <location>
        <begin position="357"/>
        <end position="370"/>
    </location>
</feature>
<dbReference type="PANTHER" id="PTHR30353:SF0">
    <property type="entry name" value="TRANSMEMBRANE PROTEIN"/>
    <property type="match status" value="1"/>
</dbReference>
<dbReference type="PANTHER" id="PTHR30353">
    <property type="entry name" value="INNER MEMBRANE PROTEIN DEDA-RELATED"/>
    <property type="match status" value="1"/>
</dbReference>
<sequence length="380" mass="39387">MTPLATQTLALGPDWLDPTVIIEWLGPWALVGLAAIIFAECGLLLGFFLPGDSLLFTAGLFVAQGTIGVPLWLVCVILVVAAFAGNVVGYAIGYKAGPAIFDKPRSKLFNPKHVAKTQEFFDKYGNRAIVLGRFVPIVRTFITVSAGVARMDPKRYMTYSLIGGVAWAAGVTVLGYFLGQFAFVRENIDFILILVVLVSILPIVIEVLRARSKNKKAAAAVAAPAGPGAAASDLTQPIQLPRDTGAPQGSGWSDPVAGPNGHPTSGSADNTATTWITPVGPNDPPPNGIPANGSHANGSPSAGAQPAPVNGDVPDAVTGRPSPDATPAFTDEPTRGLPAHAPAPVESRSSGRPVMGRPTTPARPATAARPSSEKDGDTDR</sequence>
<keyword evidence="11" id="KW-1185">Reference proteome</keyword>
<evidence type="ECO:0000256" key="2">
    <source>
        <dbReference type="ARBA" id="ARBA00010792"/>
    </source>
</evidence>
<evidence type="ECO:0000313" key="10">
    <source>
        <dbReference type="EMBL" id="RZT89098.1"/>
    </source>
</evidence>
<keyword evidence="6 8" id="KW-0472">Membrane</keyword>
<evidence type="ECO:0000256" key="1">
    <source>
        <dbReference type="ARBA" id="ARBA00004651"/>
    </source>
</evidence>
<dbReference type="OrthoDB" id="9813426at2"/>
<evidence type="ECO:0000259" key="9">
    <source>
        <dbReference type="Pfam" id="PF09335"/>
    </source>
</evidence>
<evidence type="ECO:0000256" key="7">
    <source>
        <dbReference type="SAM" id="MobiDB-lite"/>
    </source>
</evidence>
<evidence type="ECO:0000256" key="5">
    <source>
        <dbReference type="ARBA" id="ARBA00022989"/>
    </source>
</evidence>
<feature type="transmembrane region" description="Helical" evidence="8">
    <location>
        <begin position="159"/>
        <end position="178"/>
    </location>
</feature>
<dbReference type="InterPro" id="IPR032818">
    <property type="entry name" value="DedA-like"/>
</dbReference>
<dbReference type="AlphaFoldDB" id="A0A4Q7V5U0"/>
<evidence type="ECO:0000256" key="8">
    <source>
        <dbReference type="SAM" id="Phobius"/>
    </source>
</evidence>
<dbReference type="Proteomes" id="UP000291591">
    <property type="component" value="Unassembled WGS sequence"/>
</dbReference>
<keyword evidence="4 8" id="KW-0812">Transmembrane</keyword>
<comment type="caution">
    <text evidence="10">The sequence shown here is derived from an EMBL/GenBank/DDBJ whole genome shotgun (WGS) entry which is preliminary data.</text>
</comment>
<evidence type="ECO:0000313" key="11">
    <source>
        <dbReference type="Proteomes" id="UP000291591"/>
    </source>
</evidence>
<keyword evidence="5 8" id="KW-1133">Transmembrane helix</keyword>
<evidence type="ECO:0000256" key="4">
    <source>
        <dbReference type="ARBA" id="ARBA00022692"/>
    </source>
</evidence>
<feature type="domain" description="VTT" evidence="9">
    <location>
        <begin position="49"/>
        <end position="176"/>
    </location>
</feature>
<reference evidence="10 11" key="1">
    <citation type="submission" date="2019-02" db="EMBL/GenBank/DDBJ databases">
        <title>Sequencing the genomes of 1000 actinobacteria strains.</title>
        <authorList>
            <person name="Klenk H.-P."/>
        </authorList>
    </citation>
    <scope>NUCLEOTIDE SEQUENCE [LARGE SCALE GENOMIC DNA]</scope>
    <source>
        <strain evidence="10 11">DSM 45779</strain>
    </source>
</reference>
<dbReference type="Pfam" id="PF09335">
    <property type="entry name" value="VTT_dom"/>
    <property type="match status" value="1"/>
</dbReference>
<dbReference type="GO" id="GO:0005886">
    <property type="term" value="C:plasma membrane"/>
    <property type="evidence" value="ECO:0007669"/>
    <property type="project" value="UniProtKB-SubCell"/>
</dbReference>
<keyword evidence="3" id="KW-1003">Cell membrane</keyword>
<comment type="subcellular location">
    <subcellularLocation>
        <location evidence="1">Cell membrane</location>
        <topology evidence="1">Multi-pass membrane protein</topology>
    </subcellularLocation>
</comment>
<feature type="compositionally biased region" description="Polar residues" evidence="7">
    <location>
        <begin position="262"/>
        <end position="276"/>
    </location>
</feature>
<feature type="transmembrane region" description="Helical" evidence="8">
    <location>
        <begin position="28"/>
        <end position="49"/>
    </location>
</feature>
<name>A0A4Q7V5U0_PSEST</name>
<dbReference type="EMBL" id="SHKL01000001">
    <property type="protein sequence ID" value="RZT89098.1"/>
    <property type="molecule type" value="Genomic_DNA"/>
</dbReference>
<evidence type="ECO:0000256" key="6">
    <source>
        <dbReference type="ARBA" id="ARBA00023136"/>
    </source>
</evidence>
<feature type="transmembrane region" description="Helical" evidence="8">
    <location>
        <begin position="69"/>
        <end position="93"/>
    </location>
</feature>
<feature type="transmembrane region" description="Helical" evidence="8">
    <location>
        <begin position="190"/>
        <end position="208"/>
    </location>
</feature>
<evidence type="ECO:0000256" key="3">
    <source>
        <dbReference type="ARBA" id="ARBA00022475"/>
    </source>
</evidence>
<organism evidence="10 11">
    <name type="scientific">Pseudonocardia sediminis</name>
    <dbReference type="NCBI Taxonomy" id="1397368"/>
    <lineage>
        <taxon>Bacteria</taxon>
        <taxon>Bacillati</taxon>
        <taxon>Actinomycetota</taxon>
        <taxon>Actinomycetes</taxon>
        <taxon>Pseudonocardiales</taxon>
        <taxon>Pseudonocardiaceae</taxon>
        <taxon>Pseudonocardia</taxon>
    </lineage>
</organism>
<dbReference type="InterPro" id="IPR032816">
    <property type="entry name" value="VTT_dom"/>
</dbReference>